<name>A0A7T8EGL7_9GAMM</name>
<dbReference type="AlphaFoldDB" id="A0A7T8EGL7"/>
<organism evidence="2">
    <name type="scientific">Shewanella algae</name>
    <dbReference type="NCBI Taxonomy" id="38313"/>
    <lineage>
        <taxon>Bacteria</taxon>
        <taxon>Pseudomonadati</taxon>
        <taxon>Pseudomonadota</taxon>
        <taxon>Gammaproteobacteria</taxon>
        <taxon>Alteromonadales</taxon>
        <taxon>Shewanellaceae</taxon>
        <taxon>Shewanella</taxon>
    </lineage>
</organism>
<protein>
    <recommendedName>
        <fullName evidence="3">Lipoprotein</fullName>
    </recommendedName>
</protein>
<evidence type="ECO:0000256" key="1">
    <source>
        <dbReference type="SAM" id="SignalP"/>
    </source>
</evidence>
<proteinExistence type="predicted"/>
<gene>
    <name evidence="2" type="ORF">D7032_16610</name>
</gene>
<feature type="chain" id="PRO_5031572402" description="Lipoprotein" evidence="1">
    <location>
        <begin position="20"/>
        <end position="140"/>
    </location>
</feature>
<reference evidence="2" key="1">
    <citation type="submission" date="2018-09" db="EMBL/GenBank/DDBJ databases">
        <title>Genome sequencing and analysis.</title>
        <authorList>
            <person name="Huang Y.-T."/>
        </authorList>
    </citation>
    <scope>NUCLEOTIDE SEQUENCE</scope>
    <source>
        <strain evidence="2">HIDE</strain>
    </source>
</reference>
<accession>A0A7T8EGL7</accession>
<keyword evidence="1" id="KW-0732">Signal</keyword>
<dbReference type="PROSITE" id="PS51257">
    <property type="entry name" value="PROKAR_LIPOPROTEIN"/>
    <property type="match status" value="1"/>
</dbReference>
<evidence type="ECO:0000313" key="2">
    <source>
        <dbReference type="EMBL" id="QQO85953.1"/>
    </source>
</evidence>
<dbReference type="EMBL" id="CP032664">
    <property type="protein sequence ID" value="QQO85953.1"/>
    <property type="molecule type" value="Genomic_DNA"/>
</dbReference>
<evidence type="ECO:0008006" key="3">
    <source>
        <dbReference type="Google" id="ProtNLM"/>
    </source>
</evidence>
<feature type="signal peptide" evidence="1">
    <location>
        <begin position="1"/>
        <end position="19"/>
    </location>
</feature>
<sequence length="140" mass="15725">MKKALLPFIILSAMLSGCATQPPKAEDIKLAPKDRLYDQNLYKPDETRTIPVKITRDVGLRGSLATVFLKIDGNYVVWLNMSEEITIYLAQGGYVFELVHSLCPKEQLCSTLTDVTIKSGFDNNFRIHVDDGFSLIRSKT</sequence>